<dbReference type="SMART" id="SM00755">
    <property type="entry name" value="Grip"/>
    <property type="match status" value="1"/>
</dbReference>
<feature type="region of interest" description="Disordered" evidence="2">
    <location>
        <begin position="563"/>
        <end position="598"/>
    </location>
</feature>
<evidence type="ECO:0000313" key="4">
    <source>
        <dbReference type="EMBL" id="GJE87588.1"/>
    </source>
</evidence>
<evidence type="ECO:0000259" key="3">
    <source>
        <dbReference type="PROSITE" id="PS50913"/>
    </source>
</evidence>
<dbReference type="PANTHER" id="PTHR23159">
    <property type="entry name" value="CENTROSOMAL PROTEIN 2"/>
    <property type="match status" value="1"/>
</dbReference>
<gene>
    <name evidence="4" type="ORF">PsYK624_036710</name>
</gene>
<dbReference type="OrthoDB" id="1926336at2759"/>
<name>A0A9P3G239_9APHY</name>
<feature type="compositionally biased region" description="Polar residues" evidence="2">
    <location>
        <begin position="251"/>
        <end position="262"/>
    </location>
</feature>
<accession>A0A9P3G239</accession>
<evidence type="ECO:0000313" key="5">
    <source>
        <dbReference type="Proteomes" id="UP000703269"/>
    </source>
</evidence>
<dbReference type="PANTHER" id="PTHR23159:SF31">
    <property type="entry name" value="CENTROSOME-ASSOCIATED PROTEIN CEP250 ISOFORM X1"/>
    <property type="match status" value="1"/>
</dbReference>
<evidence type="ECO:0000256" key="1">
    <source>
        <dbReference type="SAM" id="Coils"/>
    </source>
</evidence>
<feature type="domain" description="GRIP" evidence="3">
    <location>
        <begin position="945"/>
        <end position="993"/>
    </location>
</feature>
<dbReference type="Pfam" id="PF01465">
    <property type="entry name" value="GRIP"/>
    <property type="match status" value="1"/>
</dbReference>
<sequence length="996" mass="109726">MFSQWRHAVENTLTQHSPKPSQDGTSSEEGATRGSLDAASIRQSLSSPTQLADSALSTLRKTLATQRPASPVSKGSPPAEGQPRSRTTLEDRLRAKFAIGDASNGTSPALSTRSTPSSTPTPAGDHPLSPAPPDAQSSEAVEVKSPKSIPLPDSPTAAPTIFAPVARVPEGSHPLASELEAPPSLALDEPESQVDSAPVSAPATEDSVSNSQDQDQDHGPDEQAVLDALEVHVTSPSPNPPAEDPLHALSQFASQDTDSSLPSAAEPQESVVTAEQEETKAEPSRDAASEDPPAIAPLTSVDEEETAASSQDHSGTPEHGAATEDASEASPDETTVDPSTEQEGSAEPVTTAPDVVPSLSEEGPPTEPVADETSSHNQDEVAEGSSVADIEGLQERLKLVEQRFTDVSTSFKRLQAEKAAADRILRELTPVETIAEADGLRDFLQNMNMKTEMAQDEIKRLSGKLTRQEERIEEMRDIHRLESKSQSDQIRKLRGELDEAEALLKANQNSTTRLEEQVSKQKAELERLHAETEKTKASVKDEEEKRVKAVSLLKTVRQKLVKAEKERDDATREVHSLKDREKEEREKDRLERQKLQDEIHKVNEEREVAVQGLRAQFDKEVAGLKDKYEKEISALRGQYELDVITLKSVHSRETETSNSRIADLEGSVRILTTEKDDIFDQLQMRQAELESSQSHLESLQSQTVELQYQLRESNDRIALLSDELAEARKERTLKPESGPPSEEVTRLLSATEAKYETRIADLRRQLTAVERERDEGEALFSKRLAEKAKEVEELQALVNLSAKGREQEGENVAALQKEIDSLREASKMREQLIAELQAEAQRIPELEAIAQAQLANVKTKIAALQQQLEESKTREAQMRAHNKTLREELRKVQSSAALLERQRNPGVGYWAAKPDGSAETRSPTSSVSDLPQDSSPRPSSPSTGKSDEEVNYEYLRNVIMQFLEHKEMRPHLVRILSTILRFTPQETRRLIAKVSA</sequence>
<keyword evidence="1" id="KW-0175">Coiled coil</keyword>
<dbReference type="InterPro" id="IPR000237">
    <property type="entry name" value="GRIP_dom"/>
</dbReference>
<dbReference type="Gene3D" id="1.10.220.60">
    <property type="entry name" value="GRIP domain"/>
    <property type="match status" value="1"/>
</dbReference>
<organism evidence="4 5">
    <name type="scientific">Phanerochaete sordida</name>
    <dbReference type="NCBI Taxonomy" id="48140"/>
    <lineage>
        <taxon>Eukaryota</taxon>
        <taxon>Fungi</taxon>
        <taxon>Dikarya</taxon>
        <taxon>Basidiomycota</taxon>
        <taxon>Agaricomycotina</taxon>
        <taxon>Agaricomycetes</taxon>
        <taxon>Polyporales</taxon>
        <taxon>Phanerochaetaceae</taxon>
        <taxon>Phanerochaete</taxon>
    </lineage>
</organism>
<feature type="compositionally biased region" description="Polar residues" evidence="2">
    <location>
        <begin position="11"/>
        <end position="29"/>
    </location>
</feature>
<feature type="coiled-coil region" evidence="1">
    <location>
        <begin position="696"/>
        <end position="779"/>
    </location>
</feature>
<feature type="compositionally biased region" description="Polar residues" evidence="2">
    <location>
        <begin position="41"/>
        <end position="68"/>
    </location>
</feature>
<dbReference type="EMBL" id="BPQB01000007">
    <property type="protein sequence ID" value="GJE87588.1"/>
    <property type="molecule type" value="Genomic_DNA"/>
</dbReference>
<feature type="coiled-coil region" evidence="1">
    <location>
        <begin position="805"/>
        <end position="902"/>
    </location>
</feature>
<comment type="caution">
    <text evidence="4">The sequence shown here is derived from an EMBL/GenBank/DDBJ whole genome shotgun (WGS) entry which is preliminary data.</text>
</comment>
<dbReference type="PROSITE" id="PS50913">
    <property type="entry name" value="GRIP"/>
    <property type="match status" value="1"/>
</dbReference>
<feature type="compositionally biased region" description="Basic and acidic residues" evidence="2">
    <location>
        <begin position="277"/>
        <end position="288"/>
    </location>
</feature>
<evidence type="ECO:0000256" key="2">
    <source>
        <dbReference type="SAM" id="MobiDB-lite"/>
    </source>
</evidence>
<feature type="region of interest" description="Disordered" evidence="2">
    <location>
        <begin position="1"/>
        <end position="389"/>
    </location>
</feature>
<protein>
    <submittedName>
        <fullName evidence="4">GRIP domain-containing protein</fullName>
    </submittedName>
</protein>
<feature type="region of interest" description="Disordered" evidence="2">
    <location>
        <begin position="906"/>
        <end position="948"/>
    </location>
</feature>
<proteinExistence type="predicted"/>
<keyword evidence="5" id="KW-1185">Reference proteome</keyword>
<reference evidence="4 5" key="1">
    <citation type="submission" date="2021-08" db="EMBL/GenBank/DDBJ databases">
        <title>Draft Genome Sequence of Phanerochaete sordida strain YK-624.</title>
        <authorList>
            <person name="Mori T."/>
            <person name="Dohra H."/>
            <person name="Suzuki T."/>
            <person name="Kawagishi H."/>
            <person name="Hirai H."/>
        </authorList>
    </citation>
    <scope>NUCLEOTIDE SEQUENCE [LARGE SCALE GENOMIC DNA]</scope>
    <source>
        <strain evidence="4 5">YK-624</strain>
    </source>
</reference>
<dbReference type="Proteomes" id="UP000703269">
    <property type="component" value="Unassembled WGS sequence"/>
</dbReference>
<feature type="compositionally biased region" description="Low complexity" evidence="2">
    <location>
        <begin position="106"/>
        <end position="122"/>
    </location>
</feature>
<feature type="compositionally biased region" description="Low complexity" evidence="2">
    <location>
        <begin position="928"/>
        <end position="942"/>
    </location>
</feature>
<feature type="compositionally biased region" description="Acidic residues" evidence="2">
    <location>
        <begin position="325"/>
        <end position="335"/>
    </location>
</feature>
<dbReference type="AlphaFoldDB" id="A0A9P3G239"/>